<dbReference type="NCBIfam" id="TIGR01352">
    <property type="entry name" value="tonB_Cterm"/>
    <property type="match status" value="1"/>
</dbReference>
<evidence type="ECO:0000256" key="3">
    <source>
        <dbReference type="ARBA" id="ARBA00022448"/>
    </source>
</evidence>
<evidence type="ECO:0000313" key="13">
    <source>
        <dbReference type="Proteomes" id="UP001156905"/>
    </source>
</evidence>
<dbReference type="Proteomes" id="UP001156905">
    <property type="component" value="Unassembled WGS sequence"/>
</dbReference>
<evidence type="ECO:0000313" key="12">
    <source>
        <dbReference type="EMBL" id="GLR86039.1"/>
    </source>
</evidence>
<evidence type="ECO:0000256" key="6">
    <source>
        <dbReference type="ARBA" id="ARBA00022692"/>
    </source>
</evidence>
<dbReference type="InterPro" id="IPR037682">
    <property type="entry name" value="TonB_C"/>
</dbReference>
<feature type="region of interest" description="Disordered" evidence="10">
    <location>
        <begin position="56"/>
        <end position="130"/>
    </location>
</feature>
<keyword evidence="5" id="KW-0997">Cell inner membrane</keyword>
<gene>
    <name evidence="12" type="ORF">GCM10007857_27500</name>
</gene>
<keyword evidence="9" id="KW-0472">Membrane</keyword>
<reference evidence="13" key="1">
    <citation type="journal article" date="2019" name="Int. J. Syst. Evol. Microbiol.">
        <title>The Global Catalogue of Microorganisms (GCM) 10K type strain sequencing project: providing services to taxonomists for standard genome sequencing and annotation.</title>
        <authorList>
            <consortium name="The Broad Institute Genomics Platform"/>
            <consortium name="The Broad Institute Genome Sequencing Center for Infectious Disease"/>
            <person name="Wu L."/>
            <person name="Ma J."/>
        </authorList>
    </citation>
    <scope>NUCLEOTIDE SEQUENCE [LARGE SCALE GENOMIC DNA]</scope>
    <source>
        <strain evidence="13">NBRC 102520</strain>
    </source>
</reference>
<name>A0ABQ6AUZ3_9BRAD</name>
<dbReference type="Gene3D" id="3.30.1150.10">
    <property type="match status" value="1"/>
</dbReference>
<evidence type="ECO:0000256" key="7">
    <source>
        <dbReference type="ARBA" id="ARBA00022927"/>
    </source>
</evidence>
<keyword evidence="6" id="KW-0812">Transmembrane</keyword>
<dbReference type="Pfam" id="PF13103">
    <property type="entry name" value="TonB_2"/>
    <property type="match status" value="1"/>
</dbReference>
<keyword evidence="4" id="KW-1003">Cell membrane</keyword>
<evidence type="ECO:0000256" key="5">
    <source>
        <dbReference type="ARBA" id="ARBA00022519"/>
    </source>
</evidence>
<evidence type="ECO:0000256" key="1">
    <source>
        <dbReference type="ARBA" id="ARBA00004383"/>
    </source>
</evidence>
<feature type="compositionally biased region" description="Basic and acidic residues" evidence="10">
    <location>
        <begin position="81"/>
        <end position="122"/>
    </location>
</feature>
<dbReference type="PANTHER" id="PTHR33446">
    <property type="entry name" value="PROTEIN TONB-RELATED"/>
    <property type="match status" value="1"/>
</dbReference>
<keyword evidence="7" id="KW-0653">Protein transport</keyword>
<keyword evidence="3" id="KW-0813">Transport</keyword>
<keyword evidence="13" id="KW-1185">Reference proteome</keyword>
<comment type="subcellular location">
    <subcellularLocation>
        <location evidence="1">Cell inner membrane</location>
        <topology evidence="1">Single-pass membrane protein</topology>
        <orientation evidence="1">Periplasmic side</orientation>
    </subcellularLocation>
</comment>
<evidence type="ECO:0000259" key="11">
    <source>
        <dbReference type="PROSITE" id="PS52015"/>
    </source>
</evidence>
<organism evidence="12 13">
    <name type="scientific">Bradyrhizobium iriomotense</name>
    <dbReference type="NCBI Taxonomy" id="441950"/>
    <lineage>
        <taxon>Bacteria</taxon>
        <taxon>Pseudomonadati</taxon>
        <taxon>Pseudomonadota</taxon>
        <taxon>Alphaproteobacteria</taxon>
        <taxon>Hyphomicrobiales</taxon>
        <taxon>Nitrobacteraceae</taxon>
        <taxon>Bradyrhizobium</taxon>
    </lineage>
</organism>
<evidence type="ECO:0000256" key="9">
    <source>
        <dbReference type="ARBA" id="ARBA00023136"/>
    </source>
</evidence>
<dbReference type="RefSeq" id="WP_284265882.1">
    <property type="nucleotide sequence ID" value="NZ_BSOW01000008.1"/>
</dbReference>
<feature type="domain" description="TonB C-terminal" evidence="11">
    <location>
        <begin position="173"/>
        <end position="268"/>
    </location>
</feature>
<evidence type="ECO:0000256" key="10">
    <source>
        <dbReference type="SAM" id="MobiDB-lite"/>
    </source>
</evidence>
<comment type="similarity">
    <text evidence="2">Belongs to the TonB family.</text>
</comment>
<feature type="region of interest" description="Disordered" evidence="10">
    <location>
        <begin position="234"/>
        <end position="272"/>
    </location>
</feature>
<dbReference type="PROSITE" id="PS52015">
    <property type="entry name" value="TONB_CTD"/>
    <property type="match status" value="1"/>
</dbReference>
<evidence type="ECO:0000256" key="2">
    <source>
        <dbReference type="ARBA" id="ARBA00006555"/>
    </source>
</evidence>
<evidence type="ECO:0000256" key="4">
    <source>
        <dbReference type="ARBA" id="ARBA00022475"/>
    </source>
</evidence>
<dbReference type="EMBL" id="BSOW01000008">
    <property type="protein sequence ID" value="GLR86039.1"/>
    <property type="molecule type" value="Genomic_DNA"/>
</dbReference>
<evidence type="ECO:0000256" key="8">
    <source>
        <dbReference type="ARBA" id="ARBA00022989"/>
    </source>
</evidence>
<accession>A0ABQ6AUZ3</accession>
<keyword evidence="8" id="KW-1133">Transmembrane helix</keyword>
<sequence length="272" mass="29350">MSDLEIEPRPSRRLWVWAAVAALGLHLGGAALALANLRTDGGDDGLGAAGAEFAVEMASPDAPESELPPGPDSEALQEQRAMPEQKAEVKETDLPKDQHQDVDDADRVVTDNNAKKPDEESQKVAAIETPAAEATPLSIASARQKLDDATREAEKAMAPVLGIGKDILKLTADWNRKISAHFKLHQVYPEGKEPKSQKVKVTLVLNRKGNVLSVDVVESSGDAAFDTAAVSMIRRSDPVPQPPAGLTDEKFERTLDVTFPPRETKKKSAQRQ</sequence>
<protein>
    <submittedName>
        <fullName evidence="12">Energy transducer TonB</fullName>
    </submittedName>
</protein>
<comment type="caution">
    <text evidence="12">The sequence shown here is derived from an EMBL/GenBank/DDBJ whole genome shotgun (WGS) entry which is preliminary data.</text>
</comment>
<dbReference type="PANTHER" id="PTHR33446:SF2">
    <property type="entry name" value="PROTEIN TONB"/>
    <property type="match status" value="1"/>
</dbReference>
<dbReference type="SUPFAM" id="SSF74653">
    <property type="entry name" value="TolA/TonB C-terminal domain"/>
    <property type="match status" value="1"/>
</dbReference>
<proteinExistence type="inferred from homology"/>
<dbReference type="InterPro" id="IPR051045">
    <property type="entry name" value="TonB-dependent_transducer"/>
</dbReference>
<dbReference type="InterPro" id="IPR006260">
    <property type="entry name" value="TonB/TolA_C"/>
</dbReference>